<protein>
    <recommendedName>
        <fullName evidence="3">PLAT domain-containing protein</fullName>
    </recommendedName>
</protein>
<dbReference type="PROSITE" id="PS50095">
    <property type="entry name" value="PLAT"/>
    <property type="match status" value="1"/>
</dbReference>
<accession>A0A8X7WK10</accession>
<feature type="chain" id="PRO_5036476599" description="PLAT domain-containing protein" evidence="2">
    <location>
        <begin position="25"/>
        <end position="178"/>
    </location>
</feature>
<keyword evidence="5" id="KW-1185">Reference proteome</keyword>
<feature type="domain" description="PLAT" evidence="3">
    <location>
        <begin position="28"/>
        <end position="155"/>
    </location>
</feature>
<dbReference type="PANTHER" id="PTHR31718">
    <property type="entry name" value="PLAT DOMAIN-CONTAINING PROTEIN"/>
    <property type="match status" value="1"/>
</dbReference>
<proteinExistence type="predicted"/>
<dbReference type="OrthoDB" id="1021775at2759"/>
<sequence>MAPRTDSLLLSFLLVATVAVVALAEQSCVYTFKIKTGTRDDSGTDSVIGVSVADRYGRHMEIDDLEKWGGVMGRGHNYFENGDLDIFSGKAPCLPSPVCFLNLISDGSGNKPGWYVKYVEVTTTIPGDESKRQYFDIEQWLALDEPPHELSVERNNCPQMVSTFGVGCENRKCLSSIV</sequence>
<name>A0A8X7WK10_BRACI</name>
<dbReference type="Pfam" id="PF01477">
    <property type="entry name" value="PLAT"/>
    <property type="match status" value="1"/>
</dbReference>
<organism evidence="4 5">
    <name type="scientific">Brassica carinata</name>
    <name type="common">Ethiopian mustard</name>
    <name type="synonym">Abyssinian cabbage</name>
    <dbReference type="NCBI Taxonomy" id="52824"/>
    <lineage>
        <taxon>Eukaryota</taxon>
        <taxon>Viridiplantae</taxon>
        <taxon>Streptophyta</taxon>
        <taxon>Embryophyta</taxon>
        <taxon>Tracheophyta</taxon>
        <taxon>Spermatophyta</taxon>
        <taxon>Magnoliopsida</taxon>
        <taxon>eudicotyledons</taxon>
        <taxon>Gunneridae</taxon>
        <taxon>Pentapetalae</taxon>
        <taxon>rosids</taxon>
        <taxon>malvids</taxon>
        <taxon>Brassicales</taxon>
        <taxon>Brassicaceae</taxon>
        <taxon>Brassiceae</taxon>
        <taxon>Brassica</taxon>
    </lineage>
</organism>
<evidence type="ECO:0000259" key="3">
    <source>
        <dbReference type="PROSITE" id="PS50095"/>
    </source>
</evidence>
<dbReference type="SUPFAM" id="SSF49723">
    <property type="entry name" value="Lipase/lipooxygenase domain (PLAT/LH2 domain)"/>
    <property type="match status" value="1"/>
</dbReference>
<evidence type="ECO:0000256" key="1">
    <source>
        <dbReference type="PROSITE-ProRule" id="PRU00152"/>
    </source>
</evidence>
<feature type="signal peptide" evidence="2">
    <location>
        <begin position="1"/>
        <end position="24"/>
    </location>
</feature>
<dbReference type="Proteomes" id="UP000886595">
    <property type="component" value="Unassembled WGS sequence"/>
</dbReference>
<dbReference type="InterPro" id="IPR036392">
    <property type="entry name" value="PLAT/LH2_dom_sf"/>
</dbReference>
<gene>
    <name evidence="4" type="ORF">Bca52824_002286</name>
</gene>
<comment type="caution">
    <text evidence="1">Lacks conserved residue(s) required for the propagation of feature annotation.</text>
</comment>
<dbReference type="AlphaFoldDB" id="A0A8X7WK10"/>
<evidence type="ECO:0000256" key="2">
    <source>
        <dbReference type="SAM" id="SignalP"/>
    </source>
</evidence>
<reference evidence="4 5" key="1">
    <citation type="submission" date="2020-02" db="EMBL/GenBank/DDBJ databases">
        <authorList>
            <person name="Ma Q."/>
            <person name="Huang Y."/>
            <person name="Song X."/>
            <person name="Pei D."/>
        </authorList>
    </citation>
    <scope>NUCLEOTIDE SEQUENCE [LARGE SCALE GENOMIC DNA]</scope>
    <source>
        <strain evidence="4">Sxm20200214</strain>
        <tissue evidence="4">Leaf</tissue>
    </source>
</reference>
<keyword evidence="2" id="KW-0732">Signal</keyword>
<evidence type="ECO:0000313" key="4">
    <source>
        <dbReference type="EMBL" id="KAG2331106.1"/>
    </source>
</evidence>
<dbReference type="PANTHER" id="PTHR31718:SF64">
    <property type="entry name" value="OS10G0361900 PROTEIN"/>
    <property type="match status" value="1"/>
</dbReference>
<evidence type="ECO:0000313" key="5">
    <source>
        <dbReference type="Proteomes" id="UP000886595"/>
    </source>
</evidence>
<dbReference type="InterPro" id="IPR001024">
    <property type="entry name" value="PLAT/LH2_dom"/>
</dbReference>
<comment type="caution">
    <text evidence="4">The sequence shown here is derived from an EMBL/GenBank/DDBJ whole genome shotgun (WGS) entry which is preliminary data.</text>
</comment>
<dbReference type="Gene3D" id="2.60.60.20">
    <property type="entry name" value="PLAT/LH2 domain"/>
    <property type="match status" value="1"/>
</dbReference>
<dbReference type="EMBL" id="JAAMPC010000001">
    <property type="protein sequence ID" value="KAG2331106.1"/>
    <property type="molecule type" value="Genomic_DNA"/>
</dbReference>